<sequence>MLLLLTATAVLLLLLLLLLLTAAALLLLLLLLLLTAAALLLLLLLLLLLAMMAVVTVVPLAASASRAVPRGRRPDDLLGRAGGIGGLRLHRDRDDEGRSRHDGGSQCFFEHGYPPVRLRDEKADDVRIHGARIDPSNLGSGP</sequence>
<feature type="region of interest" description="Disordered" evidence="1">
    <location>
        <begin position="64"/>
        <end position="108"/>
    </location>
</feature>
<protein>
    <recommendedName>
        <fullName evidence="5">ABC transmembrane type-1 domain-containing protein</fullName>
    </recommendedName>
</protein>
<dbReference type="RefSeq" id="WP_204050827.1">
    <property type="nucleotide sequence ID" value="NZ_BOOF01000033.1"/>
</dbReference>
<organism evidence="3 4">
    <name type="scientific">Microbispora siamensis</name>
    <dbReference type="NCBI Taxonomy" id="564413"/>
    <lineage>
        <taxon>Bacteria</taxon>
        <taxon>Bacillati</taxon>
        <taxon>Actinomycetota</taxon>
        <taxon>Actinomycetes</taxon>
        <taxon>Streptosporangiales</taxon>
        <taxon>Streptosporangiaceae</taxon>
        <taxon>Microbispora</taxon>
    </lineage>
</organism>
<name>A0ABQ4GT45_9ACTN</name>
<accession>A0ABQ4GT45</accession>
<dbReference type="EMBL" id="BOOF01000033">
    <property type="protein sequence ID" value="GIH64603.1"/>
    <property type="molecule type" value="Genomic_DNA"/>
</dbReference>
<proteinExistence type="predicted"/>
<evidence type="ECO:0000256" key="2">
    <source>
        <dbReference type="SAM" id="Phobius"/>
    </source>
</evidence>
<feature type="transmembrane region" description="Helical" evidence="2">
    <location>
        <begin position="34"/>
        <end position="62"/>
    </location>
</feature>
<gene>
    <name evidence="3" type="ORF">Msi02_54200</name>
</gene>
<keyword evidence="4" id="KW-1185">Reference proteome</keyword>
<evidence type="ECO:0000256" key="1">
    <source>
        <dbReference type="SAM" id="MobiDB-lite"/>
    </source>
</evidence>
<evidence type="ECO:0008006" key="5">
    <source>
        <dbReference type="Google" id="ProtNLM"/>
    </source>
</evidence>
<dbReference type="Proteomes" id="UP000660454">
    <property type="component" value="Unassembled WGS sequence"/>
</dbReference>
<feature type="compositionally biased region" description="Basic and acidic residues" evidence="1">
    <location>
        <begin position="89"/>
        <end position="103"/>
    </location>
</feature>
<keyword evidence="2" id="KW-1133">Transmembrane helix</keyword>
<keyword evidence="2" id="KW-0812">Transmembrane</keyword>
<comment type="caution">
    <text evidence="3">The sequence shown here is derived from an EMBL/GenBank/DDBJ whole genome shotgun (WGS) entry which is preliminary data.</text>
</comment>
<evidence type="ECO:0000313" key="3">
    <source>
        <dbReference type="EMBL" id="GIH64603.1"/>
    </source>
</evidence>
<reference evidence="3 4" key="1">
    <citation type="submission" date="2021-01" db="EMBL/GenBank/DDBJ databases">
        <title>Whole genome shotgun sequence of Microbispora siamensis NBRC 104113.</title>
        <authorList>
            <person name="Komaki H."/>
            <person name="Tamura T."/>
        </authorList>
    </citation>
    <scope>NUCLEOTIDE SEQUENCE [LARGE SCALE GENOMIC DNA]</scope>
    <source>
        <strain evidence="3 4">NBRC 104113</strain>
    </source>
</reference>
<keyword evidence="2" id="KW-0472">Membrane</keyword>
<evidence type="ECO:0000313" key="4">
    <source>
        <dbReference type="Proteomes" id="UP000660454"/>
    </source>
</evidence>